<gene>
    <name evidence="11" type="ORF">K7G82_14490</name>
</gene>
<dbReference type="SMART" id="SM00448">
    <property type="entry name" value="REC"/>
    <property type="match status" value="1"/>
</dbReference>
<name>A0ABS7PQB1_9SPHN</name>
<dbReference type="CDD" id="cd16919">
    <property type="entry name" value="HATPase_CckA-like"/>
    <property type="match status" value="1"/>
</dbReference>
<comment type="catalytic activity">
    <reaction evidence="1">
        <text>ATP + protein L-histidine = ADP + protein N-phospho-L-histidine.</text>
        <dbReference type="EC" id="2.7.13.3"/>
    </reaction>
</comment>
<evidence type="ECO:0000256" key="5">
    <source>
        <dbReference type="ARBA" id="ARBA00022777"/>
    </source>
</evidence>
<protein>
    <recommendedName>
        <fullName evidence="2">histidine kinase</fullName>
        <ecNumber evidence="2">2.7.13.3</ecNumber>
    </recommendedName>
</protein>
<dbReference type="CDD" id="cd00082">
    <property type="entry name" value="HisKA"/>
    <property type="match status" value="1"/>
</dbReference>
<feature type="domain" description="Response regulatory" evidence="10">
    <location>
        <begin position="465"/>
        <end position="582"/>
    </location>
</feature>
<comment type="caution">
    <text evidence="11">The sequence shown here is derived from an EMBL/GenBank/DDBJ whole genome shotgun (WGS) entry which is preliminary data.</text>
</comment>
<keyword evidence="4" id="KW-0808">Transferase</keyword>
<reference evidence="11 12" key="1">
    <citation type="submission" date="2021-08" db="EMBL/GenBank/DDBJ databases">
        <authorList>
            <person name="Tuo L."/>
        </authorList>
    </citation>
    <scope>NUCLEOTIDE SEQUENCE [LARGE SCALE GENOMIC DNA]</scope>
    <source>
        <strain evidence="11 12">JCM 31229</strain>
    </source>
</reference>
<dbReference type="Gene3D" id="3.30.565.10">
    <property type="entry name" value="Histidine kinase-like ATPase, C-terminal domain"/>
    <property type="match status" value="1"/>
</dbReference>
<evidence type="ECO:0000313" key="12">
    <source>
        <dbReference type="Proteomes" id="UP000706039"/>
    </source>
</evidence>
<dbReference type="SUPFAM" id="SSF55781">
    <property type="entry name" value="GAF domain-like"/>
    <property type="match status" value="1"/>
</dbReference>
<feature type="modified residue" description="4-aspartylphosphate" evidence="6">
    <location>
        <position position="516"/>
    </location>
</feature>
<dbReference type="InterPro" id="IPR036097">
    <property type="entry name" value="HisK_dim/P_sf"/>
</dbReference>
<dbReference type="InterPro" id="IPR011006">
    <property type="entry name" value="CheY-like_superfamily"/>
</dbReference>
<feature type="domain" description="Histidine kinase" evidence="9">
    <location>
        <begin position="218"/>
        <end position="443"/>
    </location>
</feature>
<evidence type="ECO:0000256" key="2">
    <source>
        <dbReference type="ARBA" id="ARBA00012438"/>
    </source>
</evidence>
<dbReference type="EMBL" id="JAINVV010000006">
    <property type="protein sequence ID" value="MBY8823509.1"/>
    <property type="molecule type" value="Genomic_DNA"/>
</dbReference>
<dbReference type="InterPro" id="IPR005467">
    <property type="entry name" value="His_kinase_dom"/>
</dbReference>
<sequence>MGEAVGTGLETQRIVQLVTDAGVELSGAQFGAFFYNVIDASGESYMLFTISGVDRSEFEKFPMPRNTAVFAPTFGGEGVVRSDDITQDPRYGHNTPRKGMPEGHLPVRSYLAVPVISRSGEVIGGLFFGHTEPARFNARHEDLLVGIAGQAAIALDNARLFEAAQREIGDREQAEAALRELNQSLEERVSQAISEREDAQEALRQAQKMESIGQLTGGIAHDFNNLLTIILGNIDAARRHVGESGEARIKRALTNAQTGAERAATLTQRLLAFSRRQPLKPSPIEPNRLVGGMSDLLHRTLGETVELETVLAAGVWRVEADPNQLESAILNLAVNARDAMPGGGKVTIETSNAHLDADYAARNAGSVPGQYVAFCVSDTGTGMDEATLERVFEPFFTTKEVGRGTGLGLSMVYGFVKQSGGHIKIYSEPGHGTTVRIYLPRYLGIIEPEHEQAGAEAPEGSPDETVLVCEDDDDVRAYTVEVLRELGYRVLEAHDGASALRLLERQEGKVDLLFTDVVLPGGMTGAVVAAEAVKIRPGLKVLFTTGYARNAIVHHGRLDPGVELITKPFSLTDLAARIRDMLDHG</sequence>
<evidence type="ECO:0000259" key="10">
    <source>
        <dbReference type="PROSITE" id="PS50110"/>
    </source>
</evidence>
<dbReference type="InterPro" id="IPR003661">
    <property type="entry name" value="HisK_dim/P_dom"/>
</dbReference>
<dbReference type="InterPro" id="IPR001789">
    <property type="entry name" value="Sig_transdc_resp-reg_receiver"/>
</dbReference>
<dbReference type="PROSITE" id="PS50110">
    <property type="entry name" value="RESPONSE_REGULATORY"/>
    <property type="match status" value="1"/>
</dbReference>
<dbReference type="Pfam" id="PF00512">
    <property type="entry name" value="HisKA"/>
    <property type="match status" value="1"/>
</dbReference>
<proteinExistence type="predicted"/>
<dbReference type="PROSITE" id="PS50109">
    <property type="entry name" value="HIS_KIN"/>
    <property type="match status" value="1"/>
</dbReference>
<evidence type="ECO:0000256" key="1">
    <source>
        <dbReference type="ARBA" id="ARBA00000085"/>
    </source>
</evidence>
<evidence type="ECO:0000313" key="11">
    <source>
        <dbReference type="EMBL" id="MBY8823509.1"/>
    </source>
</evidence>
<dbReference type="PANTHER" id="PTHR43065:SF49">
    <property type="entry name" value="HISTIDINE KINASE"/>
    <property type="match status" value="1"/>
</dbReference>
<feature type="coiled-coil region" evidence="7">
    <location>
        <begin position="164"/>
        <end position="209"/>
    </location>
</feature>
<dbReference type="Pfam" id="PF00072">
    <property type="entry name" value="Response_reg"/>
    <property type="match status" value="1"/>
</dbReference>
<dbReference type="Gene3D" id="3.30.450.40">
    <property type="match status" value="1"/>
</dbReference>
<evidence type="ECO:0000256" key="4">
    <source>
        <dbReference type="ARBA" id="ARBA00022679"/>
    </source>
</evidence>
<keyword evidence="12" id="KW-1185">Reference proteome</keyword>
<dbReference type="InterPro" id="IPR036890">
    <property type="entry name" value="HATPase_C_sf"/>
</dbReference>
<dbReference type="PRINTS" id="PR00344">
    <property type="entry name" value="BCTRLSENSOR"/>
</dbReference>
<dbReference type="PANTHER" id="PTHR43065">
    <property type="entry name" value="SENSOR HISTIDINE KINASE"/>
    <property type="match status" value="1"/>
</dbReference>
<evidence type="ECO:0000256" key="7">
    <source>
        <dbReference type="SAM" id="Coils"/>
    </source>
</evidence>
<dbReference type="InterPro" id="IPR004358">
    <property type="entry name" value="Sig_transdc_His_kin-like_C"/>
</dbReference>
<dbReference type="EC" id="2.7.13.3" evidence="2"/>
<dbReference type="SUPFAM" id="SSF55874">
    <property type="entry name" value="ATPase domain of HSP90 chaperone/DNA topoisomerase II/histidine kinase"/>
    <property type="match status" value="1"/>
</dbReference>
<dbReference type="SUPFAM" id="SSF47384">
    <property type="entry name" value="Homodimeric domain of signal transducing histidine kinase"/>
    <property type="match status" value="1"/>
</dbReference>
<dbReference type="InterPro" id="IPR003018">
    <property type="entry name" value="GAF"/>
</dbReference>
<dbReference type="RefSeq" id="WP_222990609.1">
    <property type="nucleotide sequence ID" value="NZ_JAINVV010000006.1"/>
</dbReference>
<dbReference type="InterPro" id="IPR003594">
    <property type="entry name" value="HATPase_dom"/>
</dbReference>
<dbReference type="Gene3D" id="3.40.50.2300">
    <property type="match status" value="1"/>
</dbReference>
<dbReference type="InterPro" id="IPR029016">
    <property type="entry name" value="GAF-like_dom_sf"/>
</dbReference>
<keyword evidence="7" id="KW-0175">Coiled coil</keyword>
<keyword evidence="3 6" id="KW-0597">Phosphoprotein</keyword>
<dbReference type="SMART" id="SM00388">
    <property type="entry name" value="HisKA"/>
    <property type="match status" value="1"/>
</dbReference>
<organism evidence="11 12">
    <name type="scientific">Sphingomonas colocasiae</name>
    <dbReference type="NCBI Taxonomy" id="1848973"/>
    <lineage>
        <taxon>Bacteria</taxon>
        <taxon>Pseudomonadati</taxon>
        <taxon>Pseudomonadota</taxon>
        <taxon>Alphaproteobacteria</taxon>
        <taxon>Sphingomonadales</taxon>
        <taxon>Sphingomonadaceae</taxon>
        <taxon>Sphingomonas</taxon>
    </lineage>
</organism>
<accession>A0ABS7PQB1</accession>
<dbReference type="Pfam" id="PF02518">
    <property type="entry name" value="HATPase_c"/>
    <property type="match status" value="1"/>
</dbReference>
<dbReference type="SMART" id="SM00387">
    <property type="entry name" value="HATPase_c"/>
    <property type="match status" value="1"/>
</dbReference>
<dbReference type="CDD" id="cd18161">
    <property type="entry name" value="REC_hyHK_blue-like"/>
    <property type="match status" value="1"/>
</dbReference>
<dbReference type="Gene3D" id="1.10.287.130">
    <property type="match status" value="1"/>
</dbReference>
<evidence type="ECO:0000256" key="6">
    <source>
        <dbReference type="PROSITE-ProRule" id="PRU00169"/>
    </source>
</evidence>
<evidence type="ECO:0000259" key="9">
    <source>
        <dbReference type="PROSITE" id="PS50109"/>
    </source>
</evidence>
<keyword evidence="5" id="KW-0418">Kinase</keyword>
<feature type="region of interest" description="Disordered" evidence="8">
    <location>
        <begin position="83"/>
        <end position="102"/>
    </location>
</feature>
<dbReference type="Pfam" id="PF13185">
    <property type="entry name" value="GAF_2"/>
    <property type="match status" value="1"/>
</dbReference>
<dbReference type="SMART" id="SM00065">
    <property type="entry name" value="GAF"/>
    <property type="match status" value="1"/>
</dbReference>
<dbReference type="SUPFAM" id="SSF52172">
    <property type="entry name" value="CheY-like"/>
    <property type="match status" value="1"/>
</dbReference>
<evidence type="ECO:0000256" key="3">
    <source>
        <dbReference type="ARBA" id="ARBA00022553"/>
    </source>
</evidence>
<evidence type="ECO:0000256" key="8">
    <source>
        <dbReference type="SAM" id="MobiDB-lite"/>
    </source>
</evidence>
<dbReference type="Proteomes" id="UP000706039">
    <property type="component" value="Unassembled WGS sequence"/>
</dbReference>